<proteinExistence type="predicted"/>
<sequence>MRKNIWIIVSGLVCFSACRSVQAPQLIGGNKDEHGCLTAAGYTWSELRRDCIRIFEDGVRVNDPSLQPSLTSYAVFAADSSRVEVFRPSPFRNEILDHKGDVWLGKTCKLYRTGDRWELREK</sequence>
<gene>
    <name evidence="1" type="ORF">PCLFYP37_01413</name>
</gene>
<accession>A0A6N3AHL8</accession>
<evidence type="ECO:0000313" key="1">
    <source>
        <dbReference type="EMBL" id="VYT89777.1"/>
    </source>
</evidence>
<dbReference type="EMBL" id="CACRUT010000008">
    <property type="protein sequence ID" value="VYT89777.1"/>
    <property type="molecule type" value="Genomic_DNA"/>
</dbReference>
<dbReference type="AlphaFoldDB" id="A0A6N3AHL8"/>
<dbReference type="RefSeq" id="WP_412442259.1">
    <property type="nucleotide sequence ID" value="NZ_CACRUT010000008.1"/>
</dbReference>
<protein>
    <submittedName>
        <fullName evidence="1">Uncharacterized protein</fullName>
    </submittedName>
</protein>
<reference evidence="1" key="1">
    <citation type="submission" date="2019-11" db="EMBL/GenBank/DDBJ databases">
        <authorList>
            <person name="Feng L."/>
        </authorList>
    </citation>
    <scope>NUCLEOTIDE SEQUENCE</scope>
    <source>
        <strain evidence="1">PclaraLFYP37</strain>
    </source>
</reference>
<organism evidence="1">
    <name type="scientific">Paraprevotella clara</name>
    <dbReference type="NCBI Taxonomy" id="454154"/>
    <lineage>
        <taxon>Bacteria</taxon>
        <taxon>Pseudomonadati</taxon>
        <taxon>Bacteroidota</taxon>
        <taxon>Bacteroidia</taxon>
        <taxon>Bacteroidales</taxon>
        <taxon>Prevotellaceae</taxon>
        <taxon>Paraprevotella</taxon>
    </lineage>
</organism>
<name>A0A6N3AHL8_9BACT</name>